<sequence>MTENFLDGLVKAMRAHAAELWGHPPDDLFDPSEWFGAGQEQLFDNSEEFEE</sequence>
<protein>
    <submittedName>
        <fullName evidence="1">Uncharacterized protein</fullName>
    </submittedName>
</protein>
<reference evidence="1 2" key="1">
    <citation type="journal article" date="2012" name="J. Virol.">
        <title>Complete Genome Sequences of 138 Mycobacteriophages.</title>
        <authorList>
            <consortium name="the Science Education Alliance Phage Hunters Advancing Genomics and Evolutionary Science Program"/>
            <consortium name="the KwaZulu-Natal Research Institute for Tuberculosis and HIV Mycobacterial Genetics Course Students"/>
            <consortium name="the Phage Hunters Integrating Research and Education Program"/>
            <person name="Hatfull G.F."/>
        </authorList>
    </citation>
    <scope>NUCLEOTIDE SEQUENCE [LARGE SCALE GENOMIC DNA]</scope>
    <source>
        <strain evidence="1">LittleE</strain>
    </source>
</reference>
<dbReference type="RefSeq" id="YP_009636918.1">
    <property type="nucleotide sequence ID" value="NC_042322.1"/>
</dbReference>
<dbReference type="EMBL" id="JF937101">
    <property type="protein sequence ID" value="AEK09392.1"/>
    <property type="molecule type" value="Genomic_DNA"/>
</dbReference>
<gene>
    <name evidence="1" type="primary">7</name>
    <name evidence="1" type="ORF">LITTLEE_7</name>
</gene>
<keyword evidence="2" id="KW-1185">Reference proteome</keyword>
<accession>G1D3P2</accession>
<evidence type="ECO:0000313" key="2">
    <source>
        <dbReference type="Proteomes" id="UP000008414"/>
    </source>
</evidence>
<dbReference type="Proteomes" id="UP000008414">
    <property type="component" value="Segment"/>
</dbReference>
<evidence type="ECO:0000313" key="1">
    <source>
        <dbReference type="EMBL" id="AEK09392.1"/>
    </source>
</evidence>
<dbReference type="OrthoDB" id="26546at10239"/>
<dbReference type="GeneID" id="40233664"/>
<organism evidence="1 2">
    <name type="scientific">Mycobacterium phage LittleE</name>
    <dbReference type="NCBI Taxonomy" id="2922212"/>
    <lineage>
        <taxon>Viruses</taxon>
        <taxon>Duplodnaviria</taxon>
        <taxon>Heunggongvirae</taxon>
        <taxon>Uroviricota</taxon>
        <taxon>Caudoviricetes</taxon>
        <taxon>Omegavirus</taxon>
        <taxon>Omegavirus littlee</taxon>
    </lineage>
</organism>
<proteinExistence type="predicted"/>
<name>G1D3P2_9CAUD</name>